<proteinExistence type="predicted"/>
<reference evidence="1" key="2">
    <citation type="submission" date="2021-09" db="EMBL/GenBank/DDBJ databases">
        <authorList>
            <person name="Gilroy R."/>
        </authorList>
    </citation>
    <scope>NUCLEOTIDE SEQUENCE</scope>
    <source>
        <strain evidence="1">ChiHjej11B10-15683</strain>
    </source>
</reference>
<gene>
    <name evidence="1" type="ORF">K8W15_03045</name>
    <name evidence="2" type="ORF">QP018_03375</name>
</gene>
<evidence type="ECO:0000313" key="4">
    <source>
        <dbReference type="Proteomes" id="UP001226750"/>
    </source>
</evidence>
<accession>A0A921H8E2</accession>
<dbReference type="InterPro" id="IPR009225">
    <property type="entry name" value="Phage_head_completion_GpL"/>
</dbReference>
<name>A0A921H8E2_9PAST</name>
<dbReference type="EMBL" id="DYVQ01000024">
    <property type="protein sequence ID" value="HJF73169.1"/>
    <property type="molecule type" value="Genomic_DNA"/>
</dbReference>
<evidence type="ECO:0000313" key="1">
    <source>
        <dbReference type="EMBL" id="HJF73169.1"/>
    </source>
</evidence>
<reference evidence="2 4" key="3">
    <citation type="submission" date="2023-06" db="EMBL/GenBank/DDBJ databases">
        <title>Complete Genome Sequence of Gallibacterium anatis Strain BJF12, Isolated from a chicken with diarrhea.</title>
        <authorList>
            <person name="Guo F."/>
            <person name="Bu W."/>
            <person name="Xu F."/>
            <person name="Wen T."/>
        </authorList>
    </citation>
    <scope>NUCLEOTIDE SEQUENCE [LARGE SCALE GENOMIC DNA]</scope>
    <source>
        <strain evidence="2 4">BJF12</strain>
    </source>
</reference>
<dbReference type="AlphaFoldDB" id="A0A921H8E2"/>
<evidence type="ECO:0000313" key="3">
    <source>
        <dbReference type="Proteomes" id="UP000749334"/>
    </source>
</evidence>
<dbReference type="OMA" id="MRWSVAR"/>
<keyword evidence="4" id="KW-1185">Reference proteome</keyword>
<sequence>MADLNISFSPTETALNKQSKQSLNSNAICPDRFFPAVDLKALRLAMRIDSNITTERLKQACLAAIYQINDELAALSQASTEELNQHQRYHYLNAVYCLTAASLYERYASYDLTNDGEKRMAILDQSVDDLRRDARFSVRTLLGKRKITAALL</sequence>
<organism evidence="1 3">
    <name type="scientific">Gallibacterium anatis</name>
    <dbReference type="NCBI Taxonomy" id="750"/>
    <lineage>
        <taxon>Bacteria</taxon>
        <taxon>Pseudomonadati</taxon>
        <taxon>Pseudomonadota</taxon>
        <taxon>Gammaproteobacteria</taxon>
        <taxon>Pasteurellales</taxon>
        <taxon>Pasteurellaceae</taxon>
        <taxon>Gallibacterium</taxon>
    </lineage>
</organism>
<evidence type="ECO:0000313" key="2">
    <source>
        <dbReference type="EMBL" id="WIM80285.1"/>
    </source>
</evidence>
<dbReference type="Proteomes" id="UP001226750">
    <property type="component" value="Chromosome"/>
</dbReference>
<dbReference type="RefSeq" id="WP_013745058.1">
    <property type="nucleotide sequence ID" value="NZ_CP126975.1"/>
</dbReference>
<dbReference type="Proteomes" id="UP000749334">
    <property type="component" value="Unassembled WGS sequence"/>
</dbReference>
<protein>
    <submittedName>
        <fullName evidence="1">Head completion/stabilization protein</fullName>
    </submittedName>
</protein>
<reference evidence="1" key="1">
    <citation type="journal article" date="2021" name="PeerJ">
        <title>Extensive microbial diversity within the chicken gut microbiome revealed by metagenomics and culture.</title>
        <authorList>
            <person name="Gilroy R."/>
            <person name="Ravi A."/>
            <person name="Getino M."/>
            <person name="Pursley I."/>
            <person name="Horton D.L."/>
            <person name="Alikhan N.F."/>
            <person name="Baker D."/>
            <person name="Gharbi K."/>
            <person name="Hall N."/>
            <person name="Watson M."/>
            <person name="Adriaenssens E.M."/>
            <person name="Foster-Nyarko E."/>
            <person name="Jarju S."/>
            <person name="Secka A."/>
            <person name="Antonio M."/>
            <person name="Oren A."/>
            <person name="Chaudhuri R.R."/>
            <person name="La Ragione R."/>
            <person name="Hildebrand F."/>
            <person name="Pallen M.J."/>
        </authorList>
    </citation>
    <scope>NUCLEOTIDE SEQUENCE</scope>
    <source>
        <strain evidence="1">ChiHjej11B10-15683</strain>
    </source>
</reference>
<dbReference type="Pfam" id="PF05926">
    <property type="entry name" value="Phage_GPL"/>
    <property type="match status" value="1"/>
</dbReference>
<dbReference type="EMBL" id="CP126975">
    <property type="protein sequence ID" value="WIM80285.1"/>
    <property type="molecule type" value="Genomic_DNA"/>
</dbReference>